<dbReference type="AlphaFoldDB" id="A0A089MGW2"/>
<sequence>MSIIKKIQGYEDQIVSYSGITLDDRFFFYYVSKKISADMEEHSGFQAGILRYDVLTDNSEFFSYSPSRYFESYIPGKTSIHSAELHWEQTQATFIIYKFACVEMSSSEVYRLNFTDSIANSSITSRLWGLEMYSLNDQYLILAIPELDPFSDKDNHGFEEYLLIDIVNQVSYSIPRSLGQNDSILNFSDLQVITFDEIDYLILHTGRMTLPEKQELWTRKGKLMQSSSAYQSRLVLPLEEFIQTVKERCNIKESYIIDQCDHSSAYVNTLVHAPWVYVYKTNCINHTSELVQYHIPTQSKRSIPFIRTFDRIILKGEELVGILKNSSQKIEQMYDLAQGTELFTGLSDQVIKWVNKDMIIIQCFSKDTGLRHLQIYDSSTQVLVYEIVGTVPNFHYMESRDLVLIFP</sequence>
<organism evidence="1 2">
    <name type="scientific">Paenibacillus graminis</name>
    <dbReference type="NCBI Taxonomy" id="189425"/>
    <lineage>
        <taxon>Bacteria</taxon>
        <taxon>Bacillati</taxon>
        <taxon>Bacillota</taxon>
        <taxon>Bacilli</taxon>
        <taxon>Bacillales</taxon>
        <taxon>Paenibacillaceae</taxon>
        <taxon>Paenibacillus</taxon>
    </lineage>
</organism>
<dbReference type="HOGENOM" id="CLU_675864_0_0_9"/>
<dbReference type="KEGG" id="pgm:PGRAT_31625"/>
<dbReference type="STRING" id="189425.PGRAT_31625"/>
<evidence type="ECO:0000313" key="1">
    <source>
        <dbReference type="EMBL" id="AIQ71630.1"/>
    </source>
</evidence>
<dbReference type="Proteomes" id="UP000029500">
    <property type="component" value="Chromosome"/>
</dbReference>
<keyword evidence="2" id="KW-1185">Reference proteome</keyword>
<dbReference type="eggNOG" id="ENOG50305UX">
    <property type="taxonomic scope" value="Bacteria"/>
</dbReference>
<proteinExistence type="predicted"/>
<dbReference type="EMBL" id="CP009287">
    <property type="protein sequence ID" value="AIQ71630.1"/>
    <property type="molecule type" value="Genomic_DNA"/>
</dbReference>
<reference evidence="1 2" key="1">
    <citation type="submission" date="2014-08" db="EMBL/GenBank/DDBJ databases">
        <title>Comparative genomics of the Paenibacillus odorifer group.</title>
        <authorList>
            <person name="den Bakker H.C."/>
            <person name="Tsai Y.-C."/>
            <person name="Martin N."/>
            <person name="Korlach J."/>
            <person name="Wiedmann M."/>
        </authorList>
    </citation>
    <scope>NUCLEOTIDE SEQUENCE [LARGE SCALE GENOMIC DNA]</scope>
    <source>
        <strain evidence="1 2">DSM 15220</strain>
    </source>
</reference>
<dbReference type="OrthoDB" id="2666719at2"/>
<dbReference type="RefSeq" id="WP_025708197.1">
    <property type="nucleotide sequence ID" value="NZ_CP009287.1"/>
</dbReference>
<gene>
    <name evidence="1" type="ORF">PGRAT_31625</name>
</gene>
<protein>
    <submittedName>
        <fullName evidence="1">Uncharacterized protein</fullName>
    </submittedName>
</protein>
<evidence type="ECO:0000313" key="2">
    <source>
        <dbReference type="Proteomes" id="UP000029500"/>
    </source>
</evidence>
<name>A0A089MGW2_9BACL</name>
<accession>A0A089MGW2</accession>